<gene>
    <name evidence="2" type="ORF">MPEBLZ_03410</name>
</gene>
<reference evidence="2 3" key="1">
    <citation type="submission" date="2015-09" db="EMBL/GenBank/DDBJ databases">
        <title>A metagenomics-based metabolic model of nitrate-dependent anaerobic oxidation of methane by Methanoperedens-like archaea.</title>
        <authorList>
            <person name="Arshad A."/>
            <person name="Speth D.R."/>
            <person name="De Graaf R.M."/>
            <person name="Op Den Camp H.J."/>
            <person name="Jetten M.S."/>
            <person name="Welte C.U."/>
        </authorList>
    </citation>
    <scope>NUCLEOTIDE SEQUENCE [LARGE SCALE GENOMIC DNA]</scope>
</reference>
<proteinExistence type="predicted"/>
<keyword evidence="1" id="KW-1133">Transmembrane helix</keyword>
<dbReference type="AlphaFoldDB" id="A0A0P7ZBR2"/>
<feature type="non-terminal residue" evidence="2">
    <location>
        <position position="1"/>
    </location>
</feature>
<name>A0A0P7ZBR2_9EURY</name>
<keyword evidence="1" id="KW-0812">Transmembrane</keyword>
<evidence type="ECO:0000313" key="3">
    <source>
        <dbReference type="Proteomes" id="UP000050360"/>
    </source>
</evidence>
<protein>
    <submittedName>
        <fullName evidence="2">Uncharacterized protein</fullName>
    </submittedName>
</protein>
<comment type="caution">
    <text evidence="2">The sequence shown here is derived from an EMBL/GenBank/DDBJ whole genome shotgun (WGS) entry which is preliminary data.</text>
</comment>
<evidence type="ECO:0000256" key="1">
    <source>
        <dbReference type="SAM" id="Phobius"/>
    </source>
</evidence>
<sequence>EIVVFRNEGEDIPYSKDNHTFFAISTPPDIKNLKTEAMECCLVQDEGIVYMDPMKSIKPGENFEMQISYTLITLDQEYVFNKNAIYNTSSVSMFIDKKSGMDIEGISEVMTLSGKEYKVITFNNLLVGENISIPVELTQESDYRYSGIGLFILLSAGLIYCFKDKIPWRRKKEPTIEELEIEKKNIFRTIHGFEKHAGPESSEEYRKLMEEYRQKAIRIFVKIDNLKNKSQSGLIQKGMKQPK</sequence>
<dbReference type="Proteomes" id="UP000050360">
    <property type="component" value="Unassembled WGS sequence"/>
</dbReference>
<dbReference type="EMBL" id="LKCM01000273">
    <property type="protein sequence ID" value="KPQ42023.1"/>
    <property type="molecule type" value="Genomic_DNA"/>
</dbReference>
<feature type="transmembrane region" description="Helical" evidence="1">
    <location>
        <begin position="143"/>
        <end position="162"/>
    </location>
</feature>
<evidence type="ECO:0000313" key="2">
    <source>
        <dbReference type="EMBL" id="KPQ42023.1"/>
    </source>
</evidence>
<organism evidence="2 3">
    <name type="scientific">Candidatus Methanoperedens nitratireducens</name>
    <dbReference type="NCBI Taxonomy" id="1392998"/>
    <lineage>
        <taxon>Archaea</taxon>
        <taxon>Methanobacteriati</taxon>
        <taxon>Methanobacteriota</taxon>
        <taxon>Stenosarchaea group</taxon>
        <taxon>Methanomicrobia</taxon>
        <taxon>Methanosarcinales</taxon>
        <taxon>ANME-2 cluster</taxon>
        <taxon>Candidatus Methanoperedentaceae</taxon>
        <taxon>Candidatus Methanoperedens</taxon>
    </lineage>
</organism>
<keyword evidence="1" id="KW-0472">Membrane</keyword>
<accession>A0A0P7ZBR2</accession>